<name>A0A3M7RYK2_BRAPC</name>
<feature type="domain" description="FAM91 C-terminal" evidence="3">
    <location>
        <begin position="390"/>
        <end position="685"/>
    </location>
</feature>
<protein>
    <submittedName>
        <fullName evidence="4">FAM91A1</fullName>
    </submittedName>
</protein>
<comment type="caution">
    <text evidence="4">The sequence shown here is derived from an EMBL/GenBank/DDBJ whole genome shotgun (WGS) entry which is preliminary data.</text>
</comment>
<dbReference type="OrthoDB" id="275996at2759"/>
<feature type="domain" description="FAM91 N-terminal" evidence="2">
    <location>
        <begin position="9"/>
        <end position="317"/>
    </location>
</feature>
<dbReference type="InterPro" id="IPR028097">
    <property type="entry name" value="FAM91_C_dom"/>
</dbReference>
<gene>
    <name evidence="4" type="ORF">BpHYR1_030236</name>
</gene>
<dbReference type="InterPro" id="IPR028091">
    <property type="entry name" value="FAM91_N_dom"/>
</dbReference>
<dbReference type="Pfam" id="PF14647">
    <property type="entry name" value="FAM91_N"/>
    <property type="match status" value="1"/>
</dbReference>
<dbReference type="Pfam" id="PF14648">
    <property type="entry name" value="FAM91_C"/>
    <property type="match status" value="2"/>
</dbReference>
<feature type="domain" description="FAM91 C-terminal" evidence="3">
    <location>
        <begin position="687"/>
        <end position="797"/>
    </location>
</feature>
<evidence type="ECO:0000259" key="2">
    <source>
        <dbReference type="Pfam" id="PF14647"/>
    </source>
</evidence>
<organism evidence="4 5">
    <name type="scientific">Brachionus plicatilis</name>
    <name type="common">Marine rotifer</name>
    <name type="synonym">Brachionus muelleri</name>
    <dbReference type="NCBI Taxonomy" id="10195"/>
    <lineage>
        <taxon>Eukaryota</taxon>
        <taxon>Metazoa</taxon>
        <taxon>Spiralia</taxon>
        <taxon>Gnathifera</taxon>
        <taxon>Rotifera</taxon>
        <taxon>Eurotatoria</taxon>
        <taxon>Monogononta</taxon>
        <taxon>Pseudotrocha</taxon>
        <taxon>Ploima</taxon>
        <taxon>Brachionidae</taxon>
        <taxon>Brachionus</taxon>
    </lineage>
</organism>
<evidence type="ECO:0000259" key="3">
    <source>
        <dbReference type="Pfam" id="PF14648"/>
    </source>
</evidence>
<reference evidence="4 5" key="1">
    <citation type="journal article" date="2018" name="Sci. Rep.">
        <title>Genomic signatures of local adaptation to the degree of environmental predictability in rotifers.</title>
        <authorList>
            <person name="Franch-Gras L."/>
            <person name="Hahn C."/>
            <person name="Garcia-Roger E.M."/>
            <person name="Carmona M.J."/>
            <person name="Serra M."/>
            <person name="Gomez A."/>
        </authorList>
    </citation>
    <scope>NUCLEOTIDE SEQUENCE [LARGE SCALE GENOMIC DNA]</scope>
    <source>
        <strain evidence="4">HYR1</strain>
    </source>
</reference>
<accession>A0A3M7RYK2</accession>
<dbReference type="EMBL" id="REGN01002366">
    <property type="protein sequence ID" value="RNA28552.1"/>
    <property type="molecule type" value="Genomic_DNA"/>
</dbReference>
<dbReference type="InterPro" id="IPR039199">
    <property type="entry name" value="FAM91"/>
</dbReference>
<evidence type="ECO:0000313" key="5">
    <source>
        <dbReference type="Proteomes" id="UP000276133"/>
    </source>
</evidence>
<evidence type="ECO:0000256" key="1">
    <source>
        <dbReference type="ARBA" id="ARBA00010319"/>
    </source>
</evidence>
<dbReference type="AlphaFoldDB" id="A0A3M7RYK2"/>
<dbReference type="Proteomes" id="UP000276133">
    <property type="component" value="Unassembled WGS sequence"/>
</dbReference>
<keyword evidence="5" id="KW-1185">Reference proteome</keyword>
<sequence>MNPEVENQIRNNVNWTNLPNTIRQLIGNSQKEYEKCIVSYCIKNQVRFKESLAKQIRRDEKKYYEDLLNYSKENLMLYPYHLSDIYVRGLRITPFNYYLDMMAQLMASEKSYDTLPNFTAFDCVRLLGIGRNQYIDTMNKYRSSSRLRTIGFTRRKPIKSLLPSQPCDILIEPWWRLNPGCITDDDVKLLSSDEKKCLDTIIDYEKPIEAGKLNHECVHLLYRKGLVYLDVCLESSECVEVPPLESFVMNRITGDYFETLLYKLFVSIDDRTCLGELATLLEIDLDLVLNAVSLYCRLSIAKKKKQMDESTFDPSWKDYRSKIRKEVKSEESLLQWNSKKSENFFDDEELRSTTLSINLSESLSLKTPSPRAESSFLMPSPSADKTECGKKIGFLFDSTLTAFLMMGNLSSGLKNHAVTMFEVGKLTDQSLDNFISELEKISSEISEGEAQRYFDHALIFKSTIQFLRHNADLRLFSDFKECENGKKIAVEDEPLGLDLLRCESLASLDEDSRQRILAKNYSILFSMAPYSSSGEAHSSPPLCADSPFHFGPAVPEMNSFWFKLYLYKLIGDGPVSLFLPKGYRLKNVPQMFKNFEKFLIYTWGHDSIVASYSNLLLVLNDLLLHGPILVQCYSEFDEGAQTLHIAFNDTTHPLFEHPSVKKLHQILGLKHFCGYITMINPNGYDDKKFQEWLFLDLRYGIPLFDNKLNLNILSLFKENNLGSLTNLNSMLDISRRVSTELVDFIQNNQTIGIKEDKDVIAKSNDYVINCLNAKALKSKKLYQSVVLFPTQCILFDQDIKIL</sequence>
<dbReference type="STRING" id="10195.A0A3M7RYK2"/>
<comment type="similarity">
    <text evidence="1">Belongs to the FAM91 family.</text>
</comment>
<dbReference type="PANTHER" id="PTHR28441">
    <property type="entry name" value="PROTEIN FAM91A1"/>
    <property type="match status" value="1"/>
</dbReference>
<dbReference type="PANTHER" id="PTHR28441:SF2">
    <property type="entry name" value="PROTEIN FAM91A1"/>
    <property type="match status" value="1"/>
</dbReference>
<evidence type="ECO:0000313" key="4">
    <source>
        <dbReference type="EMBL" id="RNA28552.1"/>
    </source>
</evidence>
<proteinExistence type="inferred from homology"/>